<dbReference type="EMBL" id="OX458333">
    <property type="protein sequence ID" value="CAI8874398.1"/>
    <property type="molecule type" value="Genomic_DNA"/>
</dbReference>
<dbReference type="SMART" id="SM00388">
    <property type="entry name" value="HisKA"/>
    <property type="match status" value="1"/>
</dbReference>
<evidence type="ECO:0000256" key="13">
    <source>
        <dbReference type="ARBA" id="ARBA00023012"/>
    </source>
</evidence>
<dbReference type="SMART" id="SM00387">
    <property type="entry name" value="HATPase_c"/>
    <property type="match status" value="1"/>
</dbReference>
<gene>
    <name evidence="18" type="ORF">MSZNOR_2943</name>
</gene>
<dbReference type="InterPro" id="IPR005467">
    <property type="entry name" value="His_kinase_dom"/>
</dbReference>
<proteinExistence type="predicted"/>
<feature type="domain" description="HAMP" evidence="17">
    <location>
        <begin position="188"/>
        <end position="240"/>
    </location>
</feature>
<evidence type="ECO:0000256" key="3">
    <source>
        <dbReference type="ARBA" id="ARBA00012438"/>
    </source>
</evidence>
<dbReference type="PANTHER" id="PTHR44936:SF5">
    <property type="entry name" value="SENSOR HISTIDINE KINASE ENVZ"/>
    <property type="match status" value="1"/>
</dbReference>
<keyword evidence="10 18" id="KW-0418">Kinase</keyword>
<dbReference type="InterPro" id="IPR050980">
    <property type="entry name" value="2C_sensor_his_kinase"/>
</dbReference>
<evidence type="ECO:0000256" key="2">
    <source>
        <dbReference type="ARBA" id="ARBA00004429"/>
    </source>
</evidence>
<evidence type="ECO:0000256" key="9">
    <source>
        <dbReference type="ARBA" id="ARBA00022741"/>
    </source>
</evidence>
<organism evidence="18 19">
    <name type="scientific">Methylocaldum szegediense</name>
    <dbReference type="NCBI Taxonomy" id="73780"/>
    <lineage>
        <taxon>Bacteria</taxon>
        <taxon>Pseudomonadati</taxon>
        <taxon>Pseudomonadota</taxon>
        <taxon>Gammaproteobacteria</taxon>
        <taxon>Methylococcales</taxon>
        <taxon>Methylococcaceae</taxon>
        <taxon>Methylocaldum</taxon>
    </lineage>
</organism>
<dbReference type="CDD" id="cd06225">
    <property type="entry name" value="HAMP"/>
    <property type="match status" value="1"/>
</dbReference>
<keyword evidence="19" id="KW-1185">Reference proteome</keyword>
<dbReference type="Pfam" id="PF00672">
    <property type="entry name" value="HAMP"/>
    <property type="match status" value="1"/>
</dbReference>
<keyword evidence="12 15" id="KW-1133">Transmembrane helix</keyword>
<dbReference type="InterPro" id="IPR036890">
    <property type="entry name" value="HATPase_C_sf"/>
</dbReference>
<evidence type="ECO:0000256" key="10">
    <source>
        <dbReference type="ARBA" id="ARBA00022777"/>
    </source>
</evidence>
<keyword evidence="11" id="KW-0067">ATP-binding</keyword>
<name>A0ABM9I3Y2_9GAMM</name>
<dbReference type="InterPro" id="IPR003594">
    <property type="entry name" value="HATPase_dom"/>
</dbReference>
<evidence type="ECO:0000256" key="11">
    <source>
        <dbReference type="ARBA" id="ARBA00022840"/>
    </source>
</evidence>
<evidence type="ECO:0000313" key="18">
    <source>
        <dbReference type="EMBL" id="CAI8874398.1"/>
    </source>
</evidence>
<dbReference type="PROSITE" id="PS50109">
    <property type="entry name" value="HIS_KIN"/>
    <property type="match status" value="1"/>
</dbReference>
<evidence type="ECO:0000259" key="17">
    <source>
        <dbReference type="PROSITE" id="PS50885"/>
    </source>
</evidence>
<dbReference type="EC" id="2.7.13.3" evidence="3"/>
<evidence type="ECO:0000256" key="6">
    <source>
        <dbReference type="ARBA" id="ARBA00022553"/>
    </source>
</evidence>
<dbReference type="CDD" id="cd00082">
    <property type="entry name" value="HisKA"/>
    <property type="match status" value="1"/>
</dbReference>
<accession>A0ABM9I3Y2</accession>
<dbReference type="GO" id="GO:0004673">
    <property type="term" value="F:protein histidine kinase activity"/>
    <property type="evidence" value="ECO:0007669"/>
    <property type="project" value="UniProtKB-EC"/>
</dbReference>
<evidence type="ECO:0000256" key="14">
    <source>
        <dbReference type="ARBA" id="ARBA00023136"/>
    </source>
</evidence>
<dbReference type="Pfam" id="PF02518">
    <property type="entry name" value="HATPase_c"/>
    <property type="match status" value="1"/>
</dbReference>
<evidence type="ECO:0000256" key="4">
    <source>
        <dbReference type="ARBA" id="ARBA00022475"/>
    </source>
</evidence>
<dbReference type="InterPro" id="IPR003660">
    <property type="entry name" value="HAMP_dom"/>
</dbReference>
<feature type="transmembrane region" description="Helical" evidence="15">
    <location>
        <begin position="164"/>
        <end position="187"/>
    </location>
</feature>
<keyword evidence="4" id="KW-1003">Cell membrane</keyword>
<dbReference type="SUPFAM" id="SSF47384">
    <property type="entry name" value="Homodimeric domain of signal transducing histidine kinase"/>
    <property type="match status" value="1"/>
</dbReference>
<dbReference type="RefSeq" id="WP_084162225.1">
    <property type="nucleotide sequence ID" value="NZ_OX458333.1"/>
</dbReference>
<dbReference type="InterPro" id="IPR003661">
    <property type="entry name" value="HisK_dim/P_dom"/>
</dbReference>
<dbReference type="SUPFAM" id="SSF55874">
    <property type="entry name" value="ATPase domain of HSP90 chaperone/DNA topoisomerase II/histidine kinase"/>
    <property type="match status" value="1"/>
</dbReference>
<keyword evidence="5" id="KW-0997">Cell inner membrane</keyword>
<feature type="transmembrane region" description="Helical" evidence="15">
    <location>
        <begin position="12"/>
        <end position="34"/>
    </location>
</feature>
<feature type="domain" description="Histidine kinase" evidence="16">
    <location>
        <begin position="248"/>
        <end position="447"/>
    </location>
</feature>
<comment type="subcellular location">
    <subcellularLocation>
        <location evidence="2">Cell inner membrane</location>
        <topology evidence="2">Multi-pass membrane protein</topology>
    </subcellularLocation>
</comment>
<keyword evidence="8 15" id="KW-0812">Transmembrane</keyword>
<reference evidence="18 19" key="1">
    <citation type="submission" date="2023-03" db="EMBL/GenBank/DDBJ databases">
        <authorList>
            <person name="Pearce D."/>
        </authorList>
    </citation>
    <scope>NUCLEOTIDE SEQUENCE [LARGE SCALE GENOMIC DNA]</scope>
    <source>
        <strain evidence="18">Msz</strain>
    </source>
</reference>
<dbReference type="Gene3D" id="1.10.287.130">
    <property type="match status" value="1"/>
</dbReference>
<evidence type="ECO:0000256" key="5">
    <source>
        <dbReference type="ARBA" id="ARBA00022519"/>
    </source>
</evidence>
<dbReference type="PROSITE" id="PS50885">
    <property type="entry name" value="HAMP"/>
    <property type="match status" value="1"/>
</dbReference>
<evidence type="ECO:0000256" key="12">
    <source>
        <dbReference type="ARBA" id="ARBA00022989"/>
    </source>
</evidence>
<keyword evidence="14 15" id="KW-0472">Membrane</keyword>
<evidence type="ECO:0000256" key="8">
    <source>
        <dbReference type="ARBA" id="ARBA00022692"/>
    </source>
</evidence>
<evidence type="ECO:0000256" key="1">
    <source>
        <dbReference type="ARBA" id="ARBA00000085"/>
    </source>
</evidence>
<dbReference type="PANTHER" id="PTHR44936">
    <property type="entry name" value="SENSOR PROTEIN CREC"/>
    <property type="match status" value="1"/>
</dbReference>
<comment type="catalytic activity">
    <reaction evidence="1">
        <text>ATP + protein L-histidine = ADP + protein N-phospho-L-histidine.</text>
        <dbReference type="EC" id="2.7.13.3"/>
    </reaction>
</comment>
<protein>
    <recommendedName>
        <fullName evidence="3">histidine kinase</fullName>
        <ecNumber evidence="3">2.7.13.3</ecNumber>
    </recommendedName>
</protein>
<dbReference type="InterPro" id="IPR036097">
    <property type="entry name" value="HisK_dim/P_sf"/>
</dbReference>
<keyword evidence="13" id="KW-0902">Two-component regulatory system</keyword>
<dbReference type="InterPro" id="IPR004358">
    <property type="entry name" value="Sig_transdc_His_kin-like_C"/>
</dbReference>
<dbReference type="SMART" id="SM00304">
    <property type="entry name" value="HAMP"/>
    <property type="match status" value="1"/>
</dbReference>
<dbReference type="Pfam" id="PF00512">
    <property type="entry name" value="HisKA"/>
    <property type="match status" value="1"/>
</dbReference>
<dbReference type="Gene3D" id="3.30.565.10">
    <property type="entry name" value="Histidine kinase-like ATPase, C-terminal domain"/>
    <property type="match status" value="1"/>
</dbReference>
<sequence length="465" mass="50609">MSFAFPPRSLTVRLFLLLLAGVLLAVFVTLGLALRERSHIVHSFREQGAADRIADILHLLSVLPPEQRLAAVHALPSGQWSIRAAGEAAEPVQSQPSFTAALSEAAGPTVLVETAWRTVDSDCPDGGEADCPPSRTLGARVRFADGQRVVIEARREMPPPRQPGAVGFIVNLSILAGLLAILAWFAVRLVLQPLRRLVQAAESFGLDPDHPAVDESGPIEVRQAARTFNRMRERLRSHIEERTRILAAITHDLKTPLTRLRLRLEQCRDEPLRARLVEDVAAMQALVDEGLDLARSLDSGPPPQIVDLSALLQSLCDDTVDAGGEVRFDGPDGALTLGRPEALRRSFANLIDNAVKYGGKADISLKRSGGNWLIRITDSGPGIPEEYLEKVMQPFFRLETSRSRETGGTGLGLSIAANLLAAQGGTLSLHNRPQGGLEARVRLPVSRSQAKTIRRQRAIGLRRFP</sequence>
<keyword evidence="7 18" id="KW-0808">Transferase</keyword>
<evidence type="ECO:0000256" key="7">
    <source>
        <dbReference type="ARBA" id="ARBA00022679"/>
    </source>
</evidence>
<dbReference type="PRINTS" id="PR00344">
    <property type="entry name" value="BCTRLSENSOR"/>
</dbReference>
<evidence type="ECO:0000259" key="16">
    <source>
        <dbReference type="PROSITE" id="PS50109"/>
    </source>
</evidence>
<keyword evidence="9" id="KW-0547">Nucleotide-binding</keyword>
<evidence type="ECO:0000313" key="19">
    <source>
        <dbReference type="Proteomes" id="UP001162030"/>
    </source>
</evidence>
<keyword evidence="6" id="KW-0597">Phosphoprotein</keyword>
<evidence type="ECO:0000256" key="15">
    <source>
        <dbReference type="SAM" id="Phobius"/>
    </source>
</evidence>
<dbReference type="Proteomes" id="UP001162030">
    <property type="component" value="Chromosome"/>
</dbReference>